<dbReference type="SFLD" id="SFLDS00003">
    <property type="entry name" value="Haloacid_Dehalogenase"/>
    <property type="match status" value="1"/>
</dbReference>
<accession>G9WZ46</accession>
<dbReference type="Gene3D" id="3.40.50.1000">
    <property type="entry name" value="HAD superfamily/HAD-like"/>
    <property type="match status" value="1"/>
</dbReference>
<reference evidence="1 2" key="1">
    <citation type="submission" date="2011-08" db="EMBL/GenBank/DDBJ databases">
        <title>The Genome Sequence of Eubacteriaceae bacterium ACC19a.</title>
        <authorList>
            <consortium name="The Broad Institute Genome Sequencing Platform"/>
            <person name="Earl A."/>
            <person name="Ward D."/>
            <person name="Feldgarden M."/>
            <person name="Gevers D."/>
            <person name="Sizova M."/>
            <person name="Hazen A."/>
            <person name="Epstein S."/>
            <person name="Young S.K."/>
            <person name="Zeng Q."/>
            <person name="Gargeya S."/>
            <person name="Fitzgerald M."/>
            <person name="Haas B."/>
            <person name="Abouelleil A."/>
            <person name="Alvarado L."/>
            <person name="Arachchi H.M."/>
            <person name="Berlin A."/>
            <person name="Brown A."/>
            <person name="Chapman S.B."/>
            <person name="Chen Z."/>
            <person name="Dunbar C."/>
            <person name="Freedman E."/>
            <person name="Gearin G."/>
            <person name="Gellesch M."/>
            <person name="Goldberg J."/>
            <person name="Griggs A."/>
            <person name="Gujja S."/>
            <person name="Heiman D."/>
            <person name="Howarth C."/>
            <person name="Larson L."/>
            <person name="Lui A."/>
            <person name="MacDonald P.J.P."/>
            <person name="Montmayeur A."/>
            <person name="Murphy C."/>
            <person name="Neiman D."/>
            <person name="Pearson M."/>
            <person name="Priest M."/>
            <person name="Roberts A."/>
            <person name="Saif S."/>
            <person name="Shea T."/>
            <person name="Shenoy N."/>
            <person name="Sisk P."/>
            <person name="Stolte C."/>
            <person name="Sykes S."/>
            <person name="Wortman J."/>
            <person name="Nusbaum C."/>
            <person name="Birren B."/>
        </authorList>
    </citation>
    <scope>NUCLEOTIDE SEQUENCE [LARGE SCALE GENOMIC DNA]</scope>
    <source>
        <strain evidence="1 2">ACC19a</strain>
    </source>
</reference>
<dbReference type="BioCyc" id="EBAC796937-HMP:GMGH-1452-MONOMER"/>
<dbReference type="RefSeq" id="WP_009525677.1">
    <property type="nucleotide sequence ID" value="NZ_JH414554.1"/>
</dbReference>
<dbReference type="CDD" id="cd07516">
    <property type="entry name" value="HAD_Pase"/>
    <property type="match status" value="1"/>
</dbReference>
<dbReference type="NCBIfam" id="TIGR00099">
    <property type="entry name" value="Cof-subfamily"/>
    <property type="match status" value="1"/>
</dbReference>
<dbReference type="AlphaFoldDB" id="G9WZ46"/>
<organism evidence="1 2">
    <name type="scientific">Peptoanaerobacter stomatis</name>
    <dbReference type="NCBI Taxonomy" id="796937"/>
    <lineage>
        <taxon>Bacteria</taxon>
        <taxon>Bacillati</taxon>
        <taxon>Bacillota</taxon>
        <taxon>Clostridia</taxon>
        <taxon>Peptostreptococcales</taxon>
        <taxon>Filifactoraceae</taxon>
        <taxon>Peptoanaerobacter</taxon>
    </lineage>
</organism>
<dbReference type="Proteomes" id="UP000006437">
    <property type="component" value="Unassembled WGS sequence"/>
</dbReference>
<dbReference type="HOGENOM" id="CLU_044146_0_3_9"/>
<dbReference type="InterPro" id="IPR036412">
    <property type="entry name" value="HAD-like_sf"/>
</dbReference>
<dbReference type="GO" id="GO:0016791">
    <property type="term" value="F:phosphatase activity"/>
    <property type="evidence" value="ECO:0007669"/>
    <property type="project" value="UniProtKB-ARBA"/>
</dbReference>
<dbReference type="EMBL" id="AFZE01000005">
    <property type="protein sequence ID" value="EHL16191.1"/>
    <property type="molecule type" value="Genomic_DNA"/>
</dbReference>
<evidence type="ECO:0000313" key="1">
    <source>
        <dbReference type="EMBL" id="EHL16191.1"/>
    </source>
</evidence>
<evidence type="ECO:0000313" key="2">
    <source>
        <dbReference type="Proteomes" id="UP000006437"/>
    </source>
</evidence>
<dbReference type="PANTHER" id="PTHR10000:SF8">
    <property type="entry name" value="HAD SUPERFAMILY HYDROLASE-LIKE, TYPE 3"/>
    <property type="match status" value="1"/>
</dbReference>
<dbReference type="PANTHER" id="PTHR10000">
    <property type="entry name" value="PHOSPHOSERINE PHOSPHATASE"/>
    <property type="match status" value="1"/>
</dbReference>
<dbReference type="SUPFAM" id="SSF56784">
    <property type="entry name" value="HAD-like"/>
    <property type="match status" value="1"/>
</dbReference>
<dbReference type="NCBIfam" id="TIGR01484">
    <property type="entry name" value="HAD-SF-IIB"/>
    <property type="match status" value="1"/>
</dbReference>
<dbReference type="InterPro" id="IPR006379">
    <property type="entry name" value="HAD-SF_hydro_IIB"/>
</dbReference>
<dbReference type="Gene3D" id="3.30.1240.10">
    <property type="match status" value="1"/>
</dbReference>
<dbReference type="InterPro" id="IPR000150">
    <property type="entry name" value="Cof"/>
</dbReference>
<dbReference type="GO" id="GO:0005829">
    <property type="term" value="C:cytosol"/>
    <property type="evidence" value="ECO:0007669"/>
    <property type="project" value="TreeGrafter"/>
</dbReference>
<sequence>MIKLVATDLDGTMFDSKGQIPQSAKEAIQKYSKKGVHFAFCTGRGFMEMDEVIQRLPYMEYAITANGAYAFNAWTKQDMYKICIEPKDCHIIFSALKEKDALFELYQDGKIYCDKKLKQERYNYIPVQFHDLINASRELVDDMEYFIKNMKKGAIKLHSFFGSTTARDMTFEEIKNLPYEIVSQSMNELEINAKGVNKGFGIENLAKKLNIKKSEILALGDNFNDISMRNTSGTLVAMGNAVQPLKDMADFVTKTNDDGGMAFALNKFLG</sequence>
<gene>
    <name evidence="1" type="ORF">HMPREF9629_01447</name>
</gene>
<comment type="caution">
    <text evidence="1">The sequence shown here is derived from an EMBL/GenBank/DDBJ whole genome shotgun (WGS) entry which is preliminary data.</text>
</comment>
<dbReference type="GO" id="GO:0000287">
    <property type="term" value="F:magnesium ion binding"/>
    <property type="evidence" value="ECO:0007669"/>
    <property type="project" value="TreeGrafter"/>
</dbReference>
<dbReference type="SFLD" id="SFLDG01140">
    <property type="entry name" value="C2.B:_Phosphomannomutase_and_P"/>
    <property type="match status" value="1"/>
</dbReference>
<evidence type="ECO:0008006" key="3">
    <source>
        <dbReference type="Google" id="ProtNLM"/>
    </source>
</evidence>
<proteinExistence type="predicted"/>
<protein>
    <recommendedName>
        <fullName evidence="3">Cof-like hydrolase</fullName>
    </recommendedName>
</protein>
<dbReference type="Pfam" id="PF08282">
    <property type="entry name" value="Hydrolase_3"/>
    <property type="match status" value="1"/>
</dbReference>
<dbReference type="InterPro" id="IPR023214">
    <property type="entry name" value="HAD_sf"/>
</dbReference>
<name>G9WZ46_9FIRM</name>